<dbReference type="OMA" id="VTTIWTI"/>
<dbReference type="GO" id="GO:0005524">
    <property type="term" value="F:ATP binding"/>
    <property type="evidence" value="ECO:0007669"/>
    <property type="project" value="UniProtKB-KW"/>
</dbReference>
<dbReference type="GO" id="GO:0016887">
    <property type="term" value="F:ATP hydrolysis activity"/>
    <property type="evidence" value="ECO:0007669"/>
    <property type="project" value="InterPro"/>
</dbReference>
<keyword evidence="5 7" id="KW-1133">Transmembrane helix</keyword>
<evidence type="ECO:0000256" key="5">
    <source>
        <dbReference type="ARBA" id="ARBA00022989"/>
    </source>
</evidence>
<evidence type="ECO:0000256" key="1">
    <source>
        <dbReference type="ARBA" id="ARBA00004141"/>
    </source>
</evidence>
<evidence type="ECO:0000256" key="7">
    <source>
        <dbReference type="SAM" id="Phobius"/>
    </source>
</evidence>
<keyword evidence="3" id="KW-0547">Nucleotide-binding</keyword>
<dbReference type="SUPFAM" id="SSF52540">
    <property type="entry name" value="P-loop containing nucleoside triphosphate hydrolases"/>
    <property type="match status" value="1"/>
</dbReference>
<dbReference type="PANTHER" id="PTHR19229:SF250">
    <property type="entry name" value="ABC TRANSPORTER DOMAIN-CONTAINING PROTEIN-RELATED"/>
    <property type="match status" value="1"/>
</dbReference>
<dbReference type="EMBL" id="JABSTR010000004">
    <property type="protein sequence ID" value="KAH9367690.1"/>
    <property type="molecule type" value="Genomic_DNA"/>
</dbReference>
<dbReference type="GO" id="GO:0016020">
    <property type="term" value="C:membrane"/>
    <property type="evidence" value="ECO:0007669"/>
    <property type="project" value="UniProtKB-SubCell"/>
</dbReference>
<evidence type="ECO:0000313" key="9">
    <source>
        <dbReference type="EMBL" id="KAH9367690.1"/>
    </source>
</evidence>
<evidence type="ECO:0000259" key="8">
    <source>
        <dbReference type="PROSITE" id="PS50893"/>
    </source>
</evidence>
<dbReference type="Pfam" id="PF12698">
    <property type="entry name" value="ABC2_membrane_3"/>
    <property type="match status" value="1"/>
</dbReference>
<comment type="subcellular location">
    <subcellularLocation>
        <location evidence="1">Membrane</location>
        <topology evidence="1">Multi-pass membrane protein</topology>
    </subcellularLocation>
</comment>
<name>A0A9J6FWP9_HAELO</name>
<dbReference type="InterPro" id="IPR003593">
    <property type="entry name" value="AAA+_ATPase"/>
</dbReference>
<dbReference type="Gene3D" id="3.40.50.300">
    <property type="entry name" value="P-loop containing nucleotide triphosphate hydrolases"/>
    <property type="match status" value="1"/>
</dbReference>
<comment type="caution">
    <text evidence="9">The sequence shown here is derived from an EMBL/GenBank/DDBJ whole genome shotgun (WGS) entry which is preliminary data.</text>
</comment>
<reference evidence="9 10" key="1">
    <citation type="journal article" date="2020" name="Cell">
        <title>Large-Scale Comparative Analyses of Tick Genomes Elucidate Their Genetic Diversity and Vector Capacities.</title>
        <authorList>
            <consortium name="Tick Genome and Microbiome Consortium (TIGMIC)"/>
            <person name="Jia N."/>
            <person name="Wang J."/>
            <person name="Shi W."/>
            <person name="Du L."/>
            <person name="Sun Y."/>
            <person name="Zhan W."/>
            <person name="Jiang J.F."/>
            <person name="Wang Q."/>
            <person name="Zhang B."/>
            <person name="Ji P."/>
            <person name="Bell-Sakyi L."/>
            <person name="Cui X.M."/>
            <person name="Yuan T.T."/>
            <person name="Jiang B.G."/>
            <person name="Yang W.F."/>
            <person name="Lam T.T."/>
            <person name="Chang Q.C."/>
            <person name="Ding S.J."/>
            <person name="Wang X.J."/>
            <person name="Zhu J.G."/>
            <person name="Ruan X.D."/>
            <person name="Zhao L."/>
            <person name="Wei J.T."/>
            <person name="Ye R.Z."/>
            <person name="Que T.C."/>
            <person name="Du C.H."/>
            <person name="Zhou Y.H."/>
            <person name="Cheng J.X."/>
            <person name="Dai P.F."/>
            <person name="Guo W.B."/>
            <person name="Han X.H."/>
            <person name="Huang E.J."/>
            <person name="Li L.F."/>
            <person name="Wei W."/>
            <person name="Gao Y.C."/>
            <person name="Liu J.Z."/>
            <person name="Shao H.Z."/>
            <person name="Wang X."/>
            <person name="Wang C.C."/>
            <person name="Yang T.C."/>
            <person name="Huo Q.B."/>
            <person name="Li W."/>
            <person name="Chen H.Y."/>
            <person name="Chen S.E."/>
            <person name="Zhou L.G."/>
            <person name="Ni X.B."/>
            <person name="Tian J.H."/>
            <person name="Sheng Y."/>
            <person name="Liu T."/>
            <person name="Pan Y.S."/>
            <person name="Xia L.Y."/>
            <person name="Li J."/>
            <person name="Zhao F."/>
            <person name="Cao W.C."/>
        </authorList>
    </citation>
    <scope>NUCLEOTIDE SEQUENCE [LARGE SCALE GENOMIC DNA]</scope>
    <source>
        <strain evidence="9">HaeL-2018</strain>
    </source>
</reference>
<evidence type="ECO:0000313" key="10">
    <source>
        <dbReference type="Proteomes" id="UP000821853"/>
    </source>
</evidence>
<dbReference type="PANTHER" id="PTHR19229">
    <property type="entry name" value="ATP-BINDING CASSETTE TRANSPORTER SUBFAMILY A ABCA"/>
    <property type="match status" value="1"/>
</dbReference>
<dbReference type="InterPro" id="IPR013525">
    <property type="entry name" value="ABC2_TM"/>
</dbReference>
<dbReference type="GO" id="GO:0140359">
    <property type="term" value="F:ABC-type transporter activity"/>
    <property type="evidence" value="ECO:0007669"/>
    <property type="project" value="InterPro"/>
</dbReference>
<organism evidence="9 10">
    <name type="scientific">Haemaphysalis longicornis</name>
    <name type="common">Bush tick</name>
    <dbReference type="NCBI Taxonomy" id="44386"/>
    <lineage>
        <taxon>Eukaryota</taxon>
        <taxon>Metazoa</taxon>
        <taxon>Ecdysozoa</taxon>
        <taxon>Arthropoda</taxon>
        <taxon>Chelicerata</taxon>
        <taxon>Arachnida</taxon>
        <taxon>Acari</taxon>
        <taxon>Parasitiformes</taxon>
        <taxon>Ixodida</taxon>
        <taxon>Ixodoidea</taxon>
        <taxon>Ixodidae</taxon>
        <taxon>Haemaphysalinae</taxon>
        <taxon>Haemaphysalis</taxon>
    </lineage>
</organism>
<evidence type="ECO:0000256" key="2">
    <source>
        <dbReference type="ARBA" id="ARBA00022692"/>
    </source>
</evidence>
<evidence type="ECO:0000256" key="3">
    <source>
        <dbReference type="ARBA" id="ARBA00022741"/>
    </source>
</evidence>
<sequence>MRRLTLGRRLGFERERNHILRNTSFKAYPEELLVVVGPSGAGKTSLVRTMTGLDVSSAGQVIVEGFDVGSQTWSARRNMGVVLQEPMLLSDMTVHEHLLFFGTVAGLLGEPLVKRVLEVEELLHLKGVADTQAADLGIPVKKRLDLAVAILPQPRVLILDEPMLRMDVTSRFIVWEMLKSVKQSSCVIMTSSNIDDVLVLADRVAILGFGGLKCYGTLAFLRQRFGCGYNLRDRRNICNIVLGDRAEHEVVSSVLHTVELRKAKYSIASYAVSVITIEDIFVRVIFEMDASTIQDKRHAAEDKAKREMNKRLAVTGATIAEGSDNVVLISTAAVGGVTTSPGEQYESSVQIEEHFFLHFSADRLVYDLKELHPRAEVLLSHDSTSAQLAKSFDDTVSASHHVRAVPNMTEYMNQLKRDRRAVEDALVGAQFVDDGDPSKPARAIAWYHGDAYHTQSASANLVGTALLRWASNDPEALMLSMLQPMRRQNRSIYSRSLRRYKAVAEMHTLLSTRLIRFVMLPMVTSVTAASLVLFAIDDRVSNSKAMQFTSGVPPSVYWMANYVWDILMSFIALVCVFFPVMICHTLFYMIGKQYACS</sequence>
<keyword evidence="10" id="KW-1185">Reference proteome</keyword>
<dbReference type="Pfam" id="PF00005">
    <property type="entry name" value="ABC_tran"/>
    <property type="match status" value="1"/>
</dbReference>
<evidence type="ECO:0000256" key="6">
    <source>
        <dbReference type="ARBA" id="ARBA00023136"/>
    </source>
</evidence>
<accession>A0A9J6FWP9</accession>
<keyword evidence="6 7" id="KW-0472">Membrane</keyword>
<gene>
    <name evidence="9" type="ORF">HPB48_012806</name>
</gene>
<dbReference type="Proteomes" id="UP000821853">
    <property type="component" value="Chromosome 2"/>
</dbReference>
<keyword evidence="4" id="KW-0067">ATP-binding</keyword>
<dbReference type="OrthoDB" id="6498266at2759"/>
<dbReference type="InterPro" id="IPR026082">
    <property type="entry name" value="ABCA"/>
</dbReference>
<dbReference type="InterPro" id="IPR027417">
    <property type="entry name" value="P-loop_NTPase"/>
</dbReference>
<feature type="transmembrane region" description="Helical" evidence="7">
    <location>
        <begin position="514"/>
        <end position="536"/>
    </location>
</feature>
<keyword evidence="2 7" id="KW-0812">Transmembrane</keyword>
<protein>
    <recommendedName>
        <fullName evidence="8">ABC transporter domain-containing protein</fullName>
    </recommendedName>
</protein>
<evidence type="ECO:0000256" key="4">
    <source>
        <dbReference type="ARBA" id="ARBA00022840"/>
    </source>
</evidence>
<dbReference type="GO" id="GO:0005319">
    <property type="term" value="F:lipid transporter activity"/>
    <property type="evidence" value="ECO:0007669"/>
    <property type="project" value="TreeGrafter"/>
</dbReference>
<feature type="transmembrane region" description="Helical" evidence="7">
    <location>
        <begin position="566"/>
        <end position="590"/>
    </location>
</feature>
<dbReference type="PROSITE" id="PS50893">
    <property type="entry name" value="ABC_TRANSPORTER_2"/>
    <property type="match status" value="1"/>
</dbReference>
<proteinExistence type="predicted"/>
<dbReference type="InterPro" id="IPR003439">
    <property type="entry name" value="ABC_transporter-like_ATP-bd"/>
</dbReference>
<dbReference type="AlphaFoldDB" id="A0A9J6FWP9"/>
<feature type="domain" description="ABC transporter" evidence="8">
    <location>
        <begin position="1"/>
        <end position="234"/>
    </location>
</feature>
<dbReference type="SMART" id="SM00382">
    <property type="entry name" value="AAA"/>
    <property type="match status" value="1"/>
</dbReference>
<dbReference type="VEuPathDB" id="VectorBase:HLOH_048106"/>